<dbReference type="AlphaFoldDB" id="A0A225UFC6"/>
<organism evidence="7 8">
    <name type="scientific">Phytophthora megakarya</name>
    <dbReference type="NCBI Taxonomy" id="4795"/>
    <lineage>
        <taxon>Eukaryota</taxon>
        <taxon>Sar</taxon>
        <taxon>Stramenopiles</taxon>
        <taxon>Oomycota</taxon>
        <taxon>Peronosporomycetes</taxon>
        <taxon>Peronosporales</taxon>
        <taxon>Peronosporaceae</taxon>
        <taxon>Phytophthora</taxon>
    </lineage>
</organism>
<feature type="chain" id="PRO_5013257120" description="RxLR effector protein" evidence="5">
    <location>
        <begin position="23"/>
        <end position="76"/>
    </location>
</feature>
<feature type="signal peptide" evidence="5">
    <location>
        <begin position="1"/>
        <end position="22"/>
    </location>
</feature>
<protein>
    <recommendedName>
        <fullName evidence="5">RxLR effector protein</fullName>
    </recommendedName>
</protein>
<feature type="region of interest" description="Disordered" evidence="6">
    <location>
        <begin position="47"/>
        <end position="76"/>
    </location>
</feature>
<name>A0A225UFC6_9STRA</name>
<gene>
    <name evidence="7" type="ORF">PHMEG_00040183</name>
</gene>
<evidence type="ECO:0000256" key="5">
    <source>
        <dbReference type="RuleBase" id="RU367124"/>
    </source>
</evidence>
<dbReference type="Pfam" id="PF16810">
    <property type="entry name" value="RXLR"/>
    <property type="match status" value="1"/>
</dbReference>
<comment type="domain">
    <text evidence="5">The RxLR-dEER motif acts to carry the protein into the host cell cytoplasm through binding to cell surface phosphatidylinositol-3-phosphate.</text>
</comment>
<evidence type="ECO:0000313" key="7">
    <source>
        <dbReference type="EMBL" id="OWY91296.1"/>
    </source>
</evidence>
<comment type="subcellular location">
    <subcellularLocation>
        <location evidence="1 5">Secreted</location>
    </subcellularLocation>
</comment>
<keyword evidence="8" id="KW-1185">Reference proteome</keyword>
<accession>A0A225UFC6</accession>
<evidence type="ECO:0000256" key="2">
    <source>
        <dbReference type="ARBA" id="ARBA00010400"/>
    </source>
</evidence>
<sequence>MRVAFVLLVVAAVSTCYTTTSAEQTSILAKTSANMINVDDFGVGGGTRSLREEARKKKKKKKPQGDSGMVVNRVKA</sequence>
<evidence type="ECO:0000256" key="6">
    <source>
        <dbReference type="SAM" id="MobiDB-lite"/>
    </source>
</evidence>
<evidence type="ECO:0000256" key="3">
    <source>
        <dbReference type="ARBA" id="ARBA00022525"/>
    </source>
</evidence>
<comment type="similarity">
    <text evidence="2 5">Belongs to the RxLR effector family.</text>
</comment>
<keyword evidence="3 5" id="KW-0964">Secreted</keyword>
<evidence type="ECO:0000256" key="1">
    <source>
        <dbReference type="ARBA" id="ARBA00004613"/>
    </source>
</evidence>
<dbReference type="InterPro" id="IPR031825">
    <property type="entry name" value="RXLR"/>
</dbReference>
<evidence type="ECO:0000313" key="8">
    <source>
        <dbReference type="Proteomes" id="UP000198211"/>
    </source>
</evidence>
<keyword evidence="4 5" id="KW-0732">Signal</keyword>
<comment type="function">
    <text evidence="5">Effector that suppresses plant defense responses during pathogen infection.</text>
</comment>
<dbReference type="EMBL" id="NBNE01020581">
    <property type="protein sequence ID" value="OWY91296.1"/>
    <property type="molecule type" value="Genomic_DNA"/>
</dbReference>
<dbReference type="Proteomes" id="UP000198211">
    <property type="component" value="Unassembled WGS sequence"/>
</dbReference>
<evidence type="ECO:0000256" key="4">
    <source>
        <dbReference type="ARBA" id="ARBA00022729"/>
    </source>
</evidence>
<reference evidence="8" key="1">
    <citation type="submission" date="2017-03" db="EMBL/GenBank/DDBJ databases">
        <title>Phytopthora megakarya and P. palmivora, two closely related causual agents of cacao black pod achieved similar genome size and gene model numbers by different mechanisms.</title>
        <authorList>
            <person name="Ali S."/>
            <person name="Shao J."/>
            <person name="Larry D.J."/>
            <person name="Kronmiller B."/>
            <person name="Shen D."/>
            <person name="Strem M.D."/>
            <person name="Melnick R.L."/>
            <person name="Guiltinan M.J."/>
            <person name="Tyler B.M."/>
            <person name="Meinhardt L.W."/>
            <person name="Bailey B.A."/>
        </authorList>
    </citation>
    <scope>NUCLEOTIDE SEQUENCE [LARGE SCALE GENOMIC DNA]</scope>
    <source>
        <strain evidence="8">zdho120</strain>
    </source>
</reference>
<proteinExistence type="inferred from homology"/>
<comment type="caution">
    <text evidence="7">The sequence shown here is derived from an EMBL/GenBank/DDBJ whole genome shotgun (WGS) entry which is preliminary data.</text>
</comment>